<evidence type="ECO:0000313" key="2">
    <source>
        <dbReference type="Proteomes" id="UP000068210"/>
    </source>
</evidence>
<name>A0A0C4WKZ1_9GAMM</name>
<dbReference type="RefSeq" id="WP_039802922.1">
    <property type="nucleotide sequence ID" value="NZ_CP010415.1"/>
</dbReference>
<dbReference type="HOGENOM" id="CLU_016954_0_0_6"/>
<dbReference type="Proteomes" id="UP000068210">
    <property type="component" value="Chromosome"/>
</dbReference>
<sequence>MTARHPGWRSARRIVLVGAVLIAVLTYGHHCWQQFLYTQGIERLAWQGLRVTFSGLVLQHLHLEQRQVDGGRLQIVAERLALDWPAHDDQGWQLPQLRIAHLELDWQPPPPTGDSSAADPQRLHDLAALPQALTIDAFNVTLPCAAGRCLLQGSLQARHAGARLLPASLELRLQHQGQRLALHADLEGRPDLQELALQARLLLNEQLRARLSTTLSSEGTEQAWQGELAMPGLPEAPWLRDWLGQWLGALPPDAAAPQAVQLEANWQLRWPQGPLELQRLRKAAQGEVRLRAQLPEPWPLPGVGLLQGDLALDLAGNTGDWLPSQLQADLRLSRPQGAWLERLPEPLRPEAMQLRITPLAVRSSKASNDMPRLPLALQLRSQGPLRASLQSELNITPRLPDWRAELETLEIKLEAAHLQFSDSHLKRLNARLLLAGRLDHQRLQLTLSKGSRLSLGQLALAELRLEELQGELAGLRLTAEHVDGALHAQQLSGPLHLQTSRLKHPRLQTQGWDWQGRLDAGGERQQLSGMLRGKQGLGMDLQLQHTSNGELTLDARLVEIFLRAGNPLAATLLDWPTRLELDQGRLQGNAHLRLHPGMPLRAELELQPKDLAGIYDRSELSGLSGRLLAQLHGPRLELQLAGLEVARLNPGLPLGPLRLHGQYSTSLTQPLHGQLVWQQAELALLGGRAWLAPASRELSTAQTALTVQLEGLQLGELFRLYPAEGLAGQGSLDGRLPLVIGPPGVRIEQGRLANRGPGVLQFRSEKIRALGRANPAMQLVAEALENFHFTRLSSDLGYDEQGKLRMALRLEGRNPSLEKGRPIHFNINLEEDIPALLTSLQLTDRVSESIRRRVQQSLRKNSAAP</sequence>
<accession>A0A0C4WKZ1</accession>
<gene>
    <name evidence="1" type="ORF">Achr_13160</name>
</gene>
<evidence type="ECO:0000313" key="1">
    <source>
        <dbReference type="EMBL" id="AJE20791.1"/>
    </source>
</evidence>
<dbReference type="EMBL" id="CP010415">
    <property type="protein sequence ID" value="AJE20791.1"/>
    <property type="molecule type" value="Genomic_DNA"/>
</dbReference>
<dbReference type="STRING" id="1328314.Achr_13160"/>
<reference evidence="1 2" key="1">
    <citation type="journal article" date="2015" name="PLoS ONE">
        <title>Azotobacter Genomes: The Genome of Azotobacter chroococcum NCIMB 8003 (ATCC 4412).</title>
        <authorList>
            <person name="Robson R.L."/>
            <person name="Jones R."/>
            <person name="Robson R.M."/>
            <person name="Schwartz A."/>
            <person name="Richardson T.H."/>
        </authorList>
    </citation>
    <scope>NUCLEOTIDE SEQUENCE [LARGE SCALE GENOMIC DNA]</scope>
    <source>
        <strain evidence="1 2">NCIMB 8003</strain>
    </source>
</reference>
<protein>
    <submittedName>
        <fullName evidence="1">Dicarboxylate transport family protein</fullName>
    </submittedName>
</protein>
<keyword evidence="2" id="KW-1185">Reference proteome</keyword>
<dbReference type="AlphaFoldDB" id="A0A0C4WKZ1"/>
<organism evidence="1 2">
    <name type="scientific">Azotobacter chroococcum NCIMB 8003</name>
    <dbReference type="NCBI Taxonomy" id="1328314"/>
    <lineage>
        <taxon>Bacteria</taxon>
        <taxon>Pseudomonadati</taxon>
        <taxon>Pseudomonadota</taxon>
        <taxon>Gammaproteobacteria</taxon>
        <taxon>Pseudomonadales</taxon>
        <taxon>Pseudomonadaceae</taxon>
        <taxon>Azotobacter</taxon>
    </lineage>
</organism>
<dbReference type="Pfam" id="PF11739">
    <property type="entry name" value="YdbH-like"/>
    <property type="match status" value="1"/>
</dbReference>
<dbReference type="KEGG" id="acx:Achr_13160"/>
<proteinExistence type="predicted"/>
<dbReference type="InterPro" id="IPR021730">
    <property type="entry name" value="YdbH"/>
</dbReference>